<dbReference type="InterPro" id="IPR001356">
    <property type="entry name" value="HD"/>
</dbReference>
<reference evidence="17" key="1">
    <citation type="submission" date="2022-03" db="EMBL/GenBank/DDBJ databases">
        <authorList>
            <person name="Martin C."/>
        </authorList>
    </citation>
    <scope>NUCLEOTIDE SEQUENCE</scope>
</reference>
<dbReference type="PANTHER" id="PTHR46892">
    <property type="entry name" value="VISUAL SYSTEM HOMEOBOX 2"/>
    <property type="match status" value="1"/>
</dbReference>
<sequence length="398" mass="44460">MMNSVMSTLPSYSLASPLQTQTPQYGGLLSRSYGTPGQNQRPAFTVQDLLGLSQHSTAQAYLNGDSVNYNFTPSYGQLAPGMGQTMPQHSSPLEGDINQSMASSQASYMATQSWFSSPAGYGAYGGQAVPGAQNHHTSMSLSPIDVKMPMDMHSHSPLNDSDLSGTYNGKKSKRNKRRHRTIFTNYQMEELEKAFKEAHYPDVYQREVLSLKTNLPEDRIQVWFQNRRAKWRKTEKTWGKSSIMAEYGLYGAMVRHSLPLPETITKEAACTKDVEESNAPWLLGMHKKSQEAKEKMDMDESGGNDDTGKDKEEFRSESIATLRAKAQEHSAKVQEHAQGGKIPAFRDDKSIDGAISEQTTLEGPADSSLKITTDIKVEYFNQQKDKTDYYIINQQHQS</sequence>
<dbReference type="PANTHER" id="PTHR46892:SF3">
    <property type="entry name" value="VISUAL SYSTEM HOMEOBOX 2"/>
    <property type="match status" value="1"/>
</dbReference>
<dbReference type="Proteomes" id="UP000749559">
    <property type="component" value="Unassembled WGS sequence"/>
</dbReference>
<dbReference type="InterPro" id="IPR003654">
    <property type="entry name" value="OAR_dom"/>
</dbReference>
<feature type="DNA-binding region" description="Homeobox" evidence="14">
    <location>
        <begin position="176"/>
        <end position="235"/>
    </location>
</feature>
<evidence type="ECO:0000256" key="6">
    <source>
        <dbReference type="ARBA" id="ARBA00023015"/>
    </source>
</evidence>
<evidence type="ECO:0000256" key="13">
    <source>
        <dbReference type="ARBA" id="ARBA00031274"/>
    </source>
</evidence>
<dbReference type="Pfam" id="PF03826">
    <property type="entry name" value="OAR"/>
    <property type="match status" value="1"/>
</dbReference>
<dbReference type="InterPro" id="IPR052294">
    <property type="entry name" value="VSX_homeobox_regulators"/>
</dbReference>
<evidence type="ECO:0000256" key="9">
    <source>
        <dbReference type="ARBA" id="ARBA00023163"/>
    </source>
</evidence>
<evidence type="ECO:0000256" key="4">
    <source>
        <dbReference type="ARBA" id="ARBA00022473"/>
    </source>
</evidence>
<keyword evidence="4" id="KW-0217">Developmental protein</keyword>
<organism evidence="17 18">
    <name type="scientific">Owenia fusiformis</name>
    <name type="common">Polychaete worm</name>
    <dbReference type="NCBI Taxonomy" id="6347"/>
    <lineage>
        <taxon>Eukaryota</taxon>
        <taxon>Metazoa</taxon>
        <taxon>Spiralia</taxon>
        <taxon>Lophotrochozoa</taxon>
        <taxon>Annelida</taxon>
        <taxon>Polychaeta</taxon>
        <taxon>Sedentaria</taxon>
        <taxon>Canalipalpata</taxon>
        <taxon>Sabellida</taxon>
        <taxon>Oweniida</taxon>
        <taxon>Oweniidae</taxon>
        <taxon>Owenia</taxon>
    </lineage>
</organism>
<dbReference type="PROSITE" id="PS50803">
    <property type="entry name" value="OAR"/>
    <property type="match status" value="1"/>
</dbReference>
<evidence type="ECO:0000256" key="5">
    <source>
        <dbReference type="ARBA" id="ARBA00022606"/>
    </source>
</evidence>
<proteinExistence type="inferred from homology"/>
<feature type="compositionally biased region" description="Polar residues" evidence="16">
    <location>
        <begin position="156"/>
        <end position="169"/>
    </location>
</feature>
<name>A0A8J1UKY0_OWEFU</name>
<dbReference type="InterPro" id="IPR017970">
    <property type="entry name" value="Homeobox_CS"/>
</dbReference>
<feature type="compositionally biased region" description="Basic and acidic residues" evidence="16">
    <location>
        <begin position="288"/>
        <end position="298"/>
    </location>
</feature>
<dbReference type="InterPro" id="IPR023339">
    <property type="entry name" value="CVC"/>
</dbReference>
<dbReference type="InterPro" id="IPR009057">
    <property type="entry name" value="Homeodomain-like_sf"/>
</dbReference>
<evidence type="ECO:0000256" key="3">
    <source>
        <dbReference type="ARBA" id="ARBA00014891"/>
    </source>
</evidence>
<comment type="subcellular location">
    <subcellularLocation>
        <location evidence="1 14 15">Nucleus</location>
    </subcellularLocation>
</comment>
<comment type="caution">
    <text evidence="17">The sequence shown here is derived from an EMBL/GenBank/DDBJ whole genome shotgun (WGS) entry which is preliminary data.</text>
</comment>
<dbReference type="GO" id="GO:0007601">
    <property type="term" value="P:visual perception"/>
    <property type="evidence" value="ECO:0007669"/>
    <property type="project" value="UniProtKB-KW"/>
</dbReference>
<evidence type="ECO:0000256" key="2">
    <source>
        <dbReference type="ARBA" id="ARBA00005733"/>
    </source>
</evidence>
<keyword evidence="11" id="KW-0844">Vision</keyword>
<evidence type="ECO:0000256" key="7">
    <source>
        <dbReference type="ARBA" id="ARBA00023125"/>
    </source>
</evidence>
<evidence type="ECO:0000256" key="1">
    <source>
        <dbReference type="ARBA" id="ARBA00004123"/>
    </source>
</evidence>
<evidence type="ECO:0000256" key="14">
    <source>
        <dbReference type="PROSITE-ProRule" id="PRU00108"/>
    </source>
</evidence>
<keyword evidence="18" id="KW-1185">Reference proteome</keyword>
<dbReference type="PROSITE" id="PS51496">
    <property type="entry name" value="CVC"/>
    <property type="match status" value="1"/>
</dbReference>
<keyword evidence="8 14" id="KW-0371">Homeobox</keyword>
<dbReference type="GO" id="GO:1990837">
    <property type="term" value="F:sequence-specific double-stranded DNA binding"/>
    <property type="evidence" value="ECO:0007669"/>
    <property type="project" value="TreeGrafter"/>
</dbReference>
<evidence type="ECO:0000256" key="10">
    <source>
        <dbReference type="ARBA" id="ARBA00023242"/>
    </source>
</evidence>
<keyword evidence="5" id="KW-0716">Sensory transduction</keyword>
<dbReference type="GO" id="GO:0000981">
    <property type="term" value="F:DNA-binding transcription factor activity, RNA polymerase II-specific"/>
    <property type="evidence" value="ECO:0007669"/>
    <property type="project" value="InterPro"/>
</dbReference>
<dbReference type="GO" id="GO:0005634">
    <property type="term" value="C:nucleus"/>
    <property type="evidence" value="ECO:0007669"/>
    <property type="project" value="UniProtKB-SubCell"/>
</dbReference>
<dbReference type="PROSITE" id="PS00027">
    <property type="entry name" value="HOMEOBOX_1"/>
    <property type="match status" value="1"/>
</dbReference>
<dbReference type="OrthoDB" id="6159439at2759"/>
<evidence type="ECO:0000256" key="16">
    <source>
        <dbReference type="SAM" id="MobiDB-lite"/>
    </source>
</evidence>
<dbReference type="Gene3D" id="1.10.10.60">
    <property type="entry name" value="Homeodomain-like"/>
    <property type="match status" value="1"/>
</dbReference>
<dbReference type="FunFam" id="1.10.10.60:FF:000065">
    <property type="entry name" value="Visual system homeobox 1"/>
    <property type="match status" value="1"/>
</dbReference>
<evidence type="ECO:0000313" key="18">
    <source>
        <dbReference type="Proteomes" id="UP000749559"/>
    </source>
</evidence>
<dbReference type="CDD" id="cd00086">
    <property type="entry name" value="homeodomain"/>
    <property type="match status" value="1"/>
</dbReference>
<dbReference type="SUPFAM" id="SSF46689">
    <property type="entry name" value="Homeodomain-like"/>
    <property type="match status" value="1"/>
</dbReference>
<keyword evidence="10 14" id="KW-0539">Nucleus</keyword>
<comment type="similarity">
    <text evidence="2">Belongs to the paired homeobox family.</text>
</comment>
<keyword evidence="6" id="KW-0805">Transcription regulation</keyword>
<dbReference type="PROSITE" id="PS50071">
    <property type="entry name" value="HOMEOBOX_2"/>
    <property type="match status" value="1"/>
</dbReference>
<feature type="region of interest" description="Disordered" evidence="16">
    <location>
        <begin position="281"/>
        <end position="364"/>
    </location>
</feature>
<dbReference type="AlphaFoldDB" id="A0A8J1UKY0"/>
<evidence type="ECO:0000256" key="12">
    <source>
        <dbReference type="ARBA" id="ARBA00030203"/>
    </source>
</evidence>
<evidence type="ECO:0000256" key="8">
    <source>
        <dbReference type="ARBA" id="ARBA00023155"/>
    </source>
</evidence>
<evidence type="ECO:0000256" key="15">
    <source>
        <dbReference type="RuleBase" id="RU000682"/>
    </source>
</evidence>
<dbReference type="EMBL" id="CAIIXF020000008">
    <property type="protein sequence ID" value="CAH1792880.1"/>
    <property type="molecule type" value="Genomic_DNA"/>
</dbReference>
<evidence type="ECO:0000256" key="11">
    <source>
        <dbReference type="ARBA" id="ARBA00023305"/>
    </source>
</evidence>
<evidence type="ECO:0000313" key="17">
    <source>
        <dbReference type="EMBL" id="CAH1792880.1"/>
    </source>
</evidence>
<dbReference type="SMART" id="SM00389">
    <property type="entry name" value="HOX"/>
    <property type="match status" value="1"/>
</dbReference>
<protein>
    <recommendedName>
        <fullName evidence="3">Visual system homeobox 2</fullName>
    </recommendedName>
    <alternativeName>
        <fullName evidence="12">Ceh-10 homeodomain-containing homolog</fullName>
    </alternativeName>
    <alternativeName>
        <fullName evidence="13">Homeobox protein CHX10</fullName>
    </alternativeName>
</protein>
<feature type="compositionally biased region" description="Basic and acidic residues" evidence="16">
    <location>
        <begin position="325"/>
        <end position="335"/>
    </location>
</feature>
<gene>
    <name evidence="17" type="ORF">OFUS_LOCUS17800</name>
</gene>
<accession>A0A8J1UKY0</accession>
<feature type="region of interest" description="Disordered" evidence="16">
    <location>
        <begin position="156"/>
        <end position="177"/>
    </location>
</feature>
<dbReference type="Pfam" id="PF00046">
    <property type="entry name" value="Homeodomain"/>
    <property type="match status" value="1"/>
</dbReference>
<keyword evidence="9" id="KW-0804">Transcription</keyword>
<keyword evidence="7 14" id="KW-0238">DNA-binding</keyword>
<feature type="compositionally biased region" description="Basic and acidic residues" evidence="16">
    <location>
        <begin position="306"/>
        <end position="316"/>
    </location>
</feature>